<dbReference type="Gene3D" id="3.60.15.10">
    <property type="entry name" value="Ribonuclease Z/Hydroxyacylglutathione hydrolase-like"/>
    <property type="match status" value="1"/>
</dbReference>
<reference evidence="2 3" key="1">
    <citation type="submission" date="2018-06" db="EMBL/GenBank/DDBJ databases">
        <authorList>
            <consortium name="Pathogen Informatics"/>
            <person name="Doyle S."/>
        </authorList>
    </citation>
    <scope>NUCLEOTIDE SEQUENCE [LARGE SCALE GENOMIC DNA]</scope>
    <source>
        <strain evidence="2 3">NCTC12151</strain>
    </source>
</reference>
<dbReference type="InterPro" id="IPR001279">
    <property type="entry name" value="Metallo-B-lactamas"/>
</dbReference>
<gene>
    <name evidence="2" type="ORF">NCTC12151_00123</name>
</gene>
<dbReference type="KEGG" id="lri:NCTC12151_00123"/>
<evidence type="ECO:0000313" key="2">
    <source>
        <dbReference type="EMBL" id="SQI34303.1"/>
    </source>
</evidence>
<dbReference type="Proteomes" id="UP000249005">
    <property type="component" value="Chromosome 1"/>
</dbReference>
<keyword evidence="3" id="KW-1185">Reference proteome</keyword>
<dbReference type="InterPro" id="IPR036866">
    <property type="entry name" value="RibonucZ/Hydroxyglut_hydro"/>
</dbReference>
<dbReference type="InterPro" id="IPR041712">
    <property type="entry name" value="DHPS-like_MBL-fold"/>
</dbReference>
<dbReference type="RefSeq" id="WP_111738830.1">
    <property type="nucleotide sequence ID" value="NZ_LR698987.1"/>
</dbReference>
<accession>A0A2X4U548</accession>
<sequence length="277" mass="30423">MKLTVLLDNNTLIDRYLLGEPGVCYHIEVDGRRVLLDTGYSDVFISNAQTMGVSLRDIDAIVLSHGHNDHTWGLGHLIQYFDRSDRSTERRIQLIAHPDAFVPKYHGDKVIGANFPADCYENYLDKVVTKDPYRLTENLLFLGEIPRGNDFEAQRPVGQIKDESGSLVGDRVLDDSALVYTGDKGIVVITGCSHAGICNIVDYAISVTGDSRVQAVIGGFHLQKAAQPLMARTVEGLRRHAPETLYPCHCTDLNAKVALAGAMNVKEVGVGSVLNFD</sequence>
<dbReference type="OrthoDB" id="9803916at2"/>
<dbReference type="SUPFAM" id="SSF56281">
    <property type="entry name" value="Metallo-hydrolase/oxidoreductase"/>
    <property type="match status" value="1"/>
</dbReference>
<dbReference type="SMART" id="SM00849">
    <property type="entry name" value="Lactamase_B"/>
    <property type="match status" value="1"/>
</dbReference>
<dbReference type="GO" id="GO:0016740">
    <property type="term" value="F:transferase activity"/>
    <property type="evidence" value="ECO:0007669"/>
    <property type="project" value="TreeGrafter"/>
</dbReference>
<dbReference type="PANTHER" id="PTHR13754">
    <property type="entry name" value="METALLO-BETA-LACTAMASE SUPERFAMILY PROTEIN"/>
    <property type="match status" value="1"/>
</dbReference>
<organism evidence="2 3">
    <name type="scientific">Leminorella richardii</name>
    <dbReference type="NCBI Taxonomy" id="158841"/>
    <lineage>
        <taxon>Bacteria</taxon>
        <taxon>Pseudomonadati</taxon>
        <taxon>Pseudomonadota</taxon>
        <taxon>Gammaproteobacteria</taxon>
        <taxon>Enterobacterales</taxon>
        <taxon>Budviciaceae</taxon>
        <taxon>Leminorella</taxon>
    </lineage>
</organism>
<dbReference type="AlphaFoldDB" id="A0A2X4U548"/>
<protein>
    <submittedName>
        <fullName evidence="2">Ribonuclease Z</fullName>
    </submittedName>
</protein>
<dbReference type="EMBL" id="LS483470">
    <property type="protein sequence ID" value="SQI34303.1"/>
    <property type="molecule type" value="Genomic_DNA"/>
</dbReference>
<dbReference type="CDD" id="cd07713">
    <property type="entry name" value="DHPS-like_MBL-fold"/>
    <property type="match status" value="1"/>
</dbReference>
<dbReference type="Pfam" id="PF00753">
    <property type="entry name" value="Lactamase_B"/>
    <property type="match status" value="1"/>
</dbReference>
<evidence type="ECO:0000259" key="1">
    <source>
        <dbReference type="SMART" id="SM00849"/>
    </source>
</evidence>
<proteinExistence type="predicted"/>
<dbReference type="PANTHER" id="PTHR13754:SF18">
    <property type="entry name" value="7,8-DIHYDROPTERIN-6-METHYL-4-(BETA-D-RIBOFURANOSYL)-AMINOBENZENE-5'-PHOSPHATE SYNTHASE"/>
    <property type="match status" value="1"/>
</dbReference>
<evidence type="ECO:0000313" key="3">
    <source>
        <dbReference type="Proteomes" id="UP000249005"/>
    </source>
</evidence>
<dbReference type="InterPro" id="IPR052926">
    <property type="entry name" value="Metallo-beta-lactamase_dom"/>
</dbReference>
<name>A0A2X4U548_9GAMM</name>
<feature type="domain" description="Metallo-beta-lactamase" evidence="1">
    <location>
        <begin position="21"/>
        <end position="249"/>
    </location>
</feature>